<comment type="caution">
    <text evidence="1">The sequence shown here is derived from an EMBL/GenBank/DDBJ whole genome shotgun (WGS) entry which is preliminary data.</text>
</comment>
<dbReference type="InterPro" id="IPR005135">
    <property type="entry name" value="Endo/exonuclease/phosphatase"/>
</dbReference>
<evidence type="ECO:0000313" key="1">
    <source>
        <dbReference type="EMBL" id="CAB4003503.1"/>
    </source>
</evidence>
<dbReference type="Proteomes" id="UP001152795">
    <property type="component" value="Unassembled WGS sequence"/>
</dbReference>
<accession>A0A6S7HJH8</accession>
<dbReference type="PANTHER" id="PTHR33395">
    <property type="entry name" value="TRANSCRIPTASE, PUTATIVE-RELATED-RELATED"/>
    <property type="match status" value="1"/>
</dbReference>
<proteinExistence type="predicted"/>
<reference evidence="1" key="1">
    <citation type="submission" date="2020-04" db="EMBL/GenBank/DDBJ databases">
        <authorList>
            <person name="Alioto T."/>
            <person name="Alioto T."/>
            <person name="Gomez Garrido J."/>
        </authorList>
    </citation>
    <scope>NUCLEOTIDE SEQUENCE</scope>
    <source>
        <strain evidence="1">A484AB</strain>
    </source>
</reference>
<dbReference type="AlphaFoldDB" id="A0A6S7HJH8"/>
<name>A0A6S7HJH8_PARCT</name>
<evidence type="ECO:0000313" key="2">
    <source>
        <dbReference type="Proteomes" id="UP001152795"/>
    </source>
</evidence>
<dbReference type="Pfam" id="PF14529">
    <property type="entry name" value="Exo_endo_phos_2"/>
    <property type="match status" value="1"/>
</dbReference>
<dbReference type="OrthoDB" id="5985588at2759"/>
<dbReference type="EMBL" id="CACRXK020004647">
    <property type="protein sequence ID" value="CAB4003503.1"/>
    <property type="molecule type" value="Genomic_DNA"/>
</dbReference>
<sequence>MCVNIFYLIFILFNVFFLFGSTNVKAKTVIFVNVDGLAKDGTISGIYSEFAFGYRVSIQRVMLESKLKIPFAVAKQTKHGPISLVLSTKPFKTDLTVCVDVSSNPGPQICSGISELDKSSCARGQSCSMNTQSTRYNHVNRFRRIESPRRLVYVNHMAIPTIISNSRYRQKKHIKQACRSSCRINIPMQGRSITPQTDQSLPQSGRGKNITIAHLNVRSLKNREHFVQVKQLILDNQYKIFAVSESWLNSNVSNAEVQIEGYNLIRHDRLRKSGGGVCAYVHTSLKAHAIRELTATSDTGFQQLWIKVQNRKLRSILICVTYKPPSCPTVCLEQYFMPTYTKALCYNKDIVICGDLNCNLMNNESPDTQALVTFCITMNLTQLITEPTRVTASSQSLIDVILVSNPGIVMESGVVMSTISDHYVITAKLNLKTPKTSPTICNVRSYKDYKASEFAKDIADVPWDTVEILDDVSDRVDTFNDLFLSVLDKHAPIKNIKMKTKRLPFITPEIRSLIKERDLSHKIARQTSQTRDWLVFKAYKIKVKNELRNAEKLYVHEQILLNQNAPRCIWKIIRSCIPRKINDQPCYTKPLLSCVNNLTTISYQ</sequence>
<dbReference type="InterPro" id="IPR036691">
    <property type="entry name" value="Endo/exonu/phosph_ase_sf"/>
</dbReference>
<gene>
    <name evidence="1" type="ORF">PACLA_8A033658</name>
</gene>
<dbReference type="PANTHER" id="PTHR33395:SF22">
    <property type="entry name" value="REVERSE TRANSCRIPTASE DOMAIN-CONTAINING PROTEIN"/>
    <property type="match status" value="1"/>
</dbReference>
<dbReference type="SUPFAM" id="SSF56219">
    <property type="entry name" value="DNase I-like"/>
    <property type="match status" value="1"/>
</dbReference>
<organism evidence="1 2">
    <name type="scientific">Paramuricea clavata</name>
    <name type="common">Red gorgonian</name>
    <name type="synonym">Violescent sea-whip</name>
    <dbReference type="NCBI Taxonomy" id="317549"/>
    <lineage>
        <taxon>Eukaryota</taxon>
        <taxon>Metazoa</taxon>
        <taxon>Cnidaria</taxon>
        <taxon>Anthozoa</taxon>
        <taxon>Octocorallia</taxon>
        <taxon>Malacalcyonacea</taxon>
        <taxon>Plexauridae</taxon>
        <taxon>Paramuricea</taxon>
    </lineage>
</organism>
<keyword evidence="2" id="KW-1185">Reference proteome</keyword>
<protein>
    <submittedName>
        <fullName evidence="1">Uncharacterized protein</fullName>
    </submittedName>
</protein>
<dbReference type="Gene3D" id="3.60.10.10">
    <property type="entry name" value="Endonuclease/exonuclease/phosphatase"/>
    <property type="match status" value="1"/>
</dbReference>
<dbReference type="GO" id="GO:0003824">
    <property type="term" value="F:catalytic activity"/>
    <property type="evidence" value="ECO:0007669"/>
    <property type="project" value="InterPro"/>
</dbReference>
<dbReference type="GO" id="GO:0031012">
    <property type="term" value="C:extracellular matrix"/>
    <property type="evidence" value="ECO:0007669"/>
    <property type="project" value="TreeGrafter"/>
</dbReference>